<feature type="region of interest" description="Disordered" evidence="1">
    <location>
        <begin position="309"/>
        <end position="328"/>
    </location>
</feature>
<name>A0ABP8KPD3_9BACT</name>
<feature type="compositionally biased region" description="Polar residues" evidence="1">
    <location>
        <begin position="249"/>
        <end position="258"/>
    </location>
</feature>
<gene>
    <name evidence="2" type="ORF">GCM10023187_39550</name>
</gene>
<evidence type="ECO:0000313" key="3">
    <source>
        <dbReference type="Proteomes" id="UP001500936"/>
    </source>
</evidence>
<accession>A0ABP8KPD3</accession>
<reference evidence="3" key="1">
    <citation type="journal article" date="2019" name="Int. J. Syst. Evol. Microbiol.">
        <title>The Global Catalogue of Microorganisms (GCM) 10K type strain sequencing project: providing services to taxonomists for standard genome sequencing and annotation.</title>
        <authorList>
            <consortium name="The Broad Institute Genomics Platform"/>
            <consortium name="The Broad Institute Genome Sequencing Center for Infectious Disease"/>
            <person name="Wu L."/>
            <person name="Ma J."/>
        </authorList>
    </citation>
    <scope>NUCLEOTIDE SEQUENCE [LARGE SCALE GENOMIC DNA]</scope>
    <source>
        <strain evidence="3">JCM 17925</strain>
    </source>
</reference>
<organism evidence="2 3">
    <name type="scientific">Nibrella viscosa</name>
    <dbReference type="NCBI Taxonomy" id="1084524"/>
    <lineage>
        <taxon>Bacteria</taxon>
        <taxon>Pseudomonadati</taxon>
        <taxon>Bacteroidota</taxon>
        <taxon>Cytophagia</taxon>
        <taxon>Cytophagales</taxon>
        <taxon>Spirosomataceae</taxon>
        <taxon>Nibrella</taxon>
    </lineage>
</organism>
<keyword evidence="3" id="KW-1185">Reference proteome</keyword>
<sequence>MSNKFNNNVLNEYSKSYARRVAADFFSNHTVINGKEILNLTPITQINLFVISSLFEKWKADAEKFRSHYFDFTHPDVEEALRVFMNVVSQHICVRREHLEPLLADATKRTLVMLFDPRFHFDEVIRNQPDFSLTVEAARQLTRYTQINKFVPATIEQRMNGKPFLYVNQALSLVDEILTQRSHELEKPDKYVALFSEKVPMDLSTLLRSNVPESFAAQQTRSFFDTELDAVDTPRTEGHRDESRPAQPVETSVTSVEQPVNGVAPEETPTGGPLFLNGDHQPHPVAPISQPSHVPATAISQPTAVDAPTLTETTPTVNDKLRPAQESPASLGEAFHRAPIESIAKSISLNQKFRFINQLFNGNANTYKEAIDELDEVENYGQALDLISYRYALQYMWDMSSDEVGELVEILKRRFA</sequence>
<feature type="region of interest" description="Disordered" evidence="1">
    <location>
        <begin position="233"/>
        <end position="266"/>
    </location>
</feature>
<protein>
    <submittedName>
        <fullName evidence="2">Uncharacterized protein</fullName>
    </submittedName>
</protein>
<dbReference type="EMBL" id="BAABHB010000009">
    <property type="protein sequence ID" value="GAA4412454.1"/>
    <property type="molecule type" value="Genomic_DNA"/>
</dbReference>
<proteinExistence type="predicted"/>
<evidence type="ECO:0000256" key="1">
    <source>
        <dbReference type="SAM" id="MobiDB-lite"/>
    </source>
</evidence>
<evidence type="ECO:0000313" key="2">
    <source>
        <dbReference type="EMBL" id="GAA4412454.1"/>
    </source>
</evidence>
<dbReference type="RefSeq" id="WP_345269674.1">
    <property type="nucleotide sequence ID" value="NZ_BAABHB010000009.1"/>
</dbReference>
<dbReference type="Proteomes" id="UP001500936">
    <property type="component" value="Unassembled WGS sequence"/>
</dbReference>
<feature type="compositionally biased region" description="Basic and acidic residues" evidence="1">
    <location>
        <begin position="233"/>
        <end position="244"/>
    </location>
</feature>
<comment type="caution">
    <text evidence="2">The sequence shown here is derived from an EMBL/GenBank/DDBJ whole genome shotgun (WGS) entry which is preliminary data.</text>
</comment>